<comment type="caution">
    <text evidence="2">The sequence shown here is derived from an EMBL/GenBank/DDBJ whole genome shotgun (WGS) entry which is preliminary data.</text>
</comment>
<evidence type="ECO:0000313" key="2">
    <source>
        <dbReference type="EMBL" id="KOB73028.1"/>
    </source>
</evidence>
<dbReference type="EMBL" id="JTDY01001741">
    <property type="protein sequence ID" value="KOB73028.1"/>
    <property type="molecule type" value="Genomic_DNA"/>
</dbReference>
<evidence type="ECO:0000256" key="1">
    <source>
        <dbReference type="SAM" id="MobiDB-lite"/>
    </source>
</evidence>
<feature type="region of interest" description="Disordered" evidence="1">
    <location>
        <begin position="48"/>
        <end position="67"/>
    </location>
</feature>
<name>A0A0L7LC14_OPEBR</name>
<reference evidence="2 3" key="1">
    <citation type="journal article" date="2015" name="Genome Biol. Evol.">
        <title>The genome of winter moth (Operophtera brumata) provides a genomic perspective on sexual dimorphism and phenology.</title>
        <authorList>
            <person name="Derks M.F."/>
            <person name="Smit S."/>
            <person name="Salis L."/>
            <person name="Schijlen E."/>
            <person name="Bossers A."/>
            <person name="Mateman C."/>
            <person name="Pijl A.S."/>
            <person name="de Ridder D."/>
            <person name="Groenen M.A."/>
            <person name="Visser M.E."/>
            <person name="Megens H.J."/>
        </authorList>
    </citation>
    <scope>NUCLEOTIDE SEQUENCE [LARGE SCALE GENOMIC DNA]</scope>
    <source>
        <strain evidence="2">WM2013NL</strain>
        <tissue evidence="2">Head and thorax</tissue>
    </source>
</reference>
<dbReference type="InterPro" id="IPR013083">
    <property type="entry name" value="Znf_RING/FYVE/PHD"/>
</dbReference>
<dbReference type="Proteomes" id="UP000037510">
    <property type="component" value="Unassembled WGS sequence"/>
</dbReference>
<keyword evidence="3" id="KW-1185">Reference proteome</keyword>
<gene>
    <name evidence="2" type="ORF">OBRU01_11389</name>
</gene>
<dbReference type="SUPFAM" id="SSF57903">
    <property type="entry name" value="FYVE/PHD zinc finger"/>
    <property type="match status" value="1"/>
</dbReference>
<sequence>MFKCASCDSQHTDGTVCSACKRHYDFQCSGVTETGYRRLGDRQKTWRCPQCKSSASPSQAATSPLPSQLDKMQDQLNNIVFQLSPLASLVNDVKSIKSELINLRESLDMAHDLLGKFSGSVKALESRVSKVEKYVAISRND</sequence>
<organism evidence="2 3">
    <name type="scientific">Operophtera brumata</name>
    <name type="common">Winter moth</name>
    <name type="synonym">Phalaena brumata</name>
    <dbReference type="NCBI Taxonomy" id="104452"/>
    <lineage>
        <taxon>Eukaryota</taxon>
        <taxon>Metazoa</taxon>
        <taxon>Ecdysozoa</taxon>
        <taxon>Arthropoda</taxon>
        <taxon>Hexapoda</taxon>
        <taxon>Insecta</taxon>
        <taxon>Pterygota</taxon>
        <taxon>Neoptera</taxon>
        <taxon>Endopterygota</taxon>
        <taxon>Lepidoptera</taxon>
        <taxon>Glossata</taxon>
        <taxon>Ditrysia</taxon>
        <taxon>Geometroidea</taxon>
        <taxon>Geometridae</taxon>
        <taxon>Larentiinae</taxon>
        <taxon>Operophtera</taxon>
    </lineage>
</organism>
<feature type="compositionally biased region" description="Low complexity" evidence="1">
    <location>
        <begin position="53"/>
        <end position="67"/>
    </location>
</feature>
<evidence type="ECO:0008006" key="4">
    <source>
        <dbReference type="Google" id="ProtNLM"/>
    </source>
</evidence>
<dbReference type="InterPro" id="IPR011011">
    <property type="entry name" value="Znf_FYVE_PHD"/>
</dbReference>
<dbReference type="AlphaFoldDB" id="A0A0L7LC14"/>
<evidence type="ECO:0000313" key="3">
    <source>
        <dbReference type="Proteomes" id="UP000037510"/>
    </source>
</evidence>
<dbReference type="Gene3D" id="3.30.40.10">
    <property type="entry name" value="Zinc/RING finger domain, C3HC4 (zinc finger)"/>
    <property type="match status" value="1"/>
</dbReference>
<proteinExistence type="predicted"/>
<protein>
    <recommendedName>
        <fullName evidence="4">Zinc finger PHD-type domain-containing protein</fullName>
    </recommendedName>
</protein>
<accession>A0A0L7LC14</accession>